<dbReference type="Proteomes" id="UP001597544">
    <property type="component" value="Unassembled WGS sequence"/>
</dbReference>
<feature type="transmembrane region" description="Helical" evidence="1">
    <location>
        <begin position="152"/>
        <end position="172"/>
    </location>
</feature>
<dbReference type="RefSeq" id="WP_377503976.1">
    <property type="nucleotide sequence ID" value="NZ_JBHULU010000009.1"/>
</dbReference>
<accession>A0ABW5IK68</accession>
<keyword evidence="1" id="KW-0472">Membrane</keyword>
<dbReference type="EMBL" id="JBHULU010000009">
    <property type="protein sequence ID" value="MFD2513370.1"/>
    <property type="molecule type" value="Genomic_DNA"/>
</dbReference>
<evidence type="ECO:0000313" key="2">
    <source>
        <dbReference type="EMBL" id="MFD2513370.1"/>
    </source>
</evidence>
<reference evidence="3" key="1">
    <citation type="journal article" date="2019" name="Int. J. Syst. Evol. Microbiol.">
        <title>The Global Catalogue of Microorganisms (GCM) 10K type strain sequencing project: providing services to taxonomists for standard genome sequencing and annotation.</title>
        <authorList>
            <consortium name="The Broad Institute Genomics Platform"/>
            <consortium name="The Broad Institute Genome Sequencing Center for Infectious Disease"/>
            <person name="Wu L."/>
            <person name="Ma J."/>
        </authorList>
    </citation>
    <scope>NUCLEOTIDE SEQUENCE [LARGE SCALE GENOMIC DNA]</scope>
    <source>
        <strain evidence="3">KCTC 42498</strain>
    </source>
</reference>
<evidence type="ECO:0000256" key="1">
    <source>
        <dbReference type="SAM" id="Phobius"/>
    </source>
</evidence>
<gene>
    <name evidence="2" type="ORF">ACFSRY_05795</name>
</gene>
<keyword evidence="3" id="KW-1185">Reference proteome</keyword>
<proteinExistence type="predicted"/>
<feature type="transmembrane region" description="Helical" evidence="1">
    <location>
        <begin position="129"/>
        <end position="146"/>
    </location>
</feature>
<feature type="transmembrane region" description="Helical" evidence="1">
    <location>
        <begin position="44"/>
        <end position="64"/>
    </location>
</feature>
<comment type="caution">
    <text evidence="2">The sequence shown here is derived from an EMBL/GenBank/DDBJ whole genome shotgun (WGS) entry which is preliminary data.</text>
</comment>
<keyword evidence="1" id="KW-0812">Transmembrane</keyword>
<sequence>MQEFDELKHIWQQSIPEKPAPKMPDLAKASAQTKKKLQNEQRNGAVCLLLTAAFIAALAIWGGFDFEHWYTYAAMALVCLICLSQAFIMLSTYLKVKRINDTAAPRKHLAEWEAYYTFRQRQLKWNKPLYFVLLNLAMGLYLIEVLDGASATFLLVFGTIYVGWMIFAYLIMGKRLLKRERNRIESVIAELHNLSKQLSE</sequence>
<name>A0ABW5IK68_9BACT</name>
<organism evidence="2 3">
    <name type="scientific">Pontibacter locisalis</name>
    <dbReference type="NCBI Taxonomy" id="1719035"/>
    <lineage>
        <taxon>Bacteria</taxon>
        <taxon>Pseudomonadati</taxon>
        <taxon>Bacteroidota</taxon>
        <taxon>Cytophagia</taxon>
        <taxon>Cytophagales</taxon>
        <taxon>Hymenobacteraceae</taxon>
        <taxon>Pontibacter</taxon>
    </lineage>
</organism>
<protein>
    <submittedName>
        <fullName evidence="2">Uncharacterized protein</fullName>
    </submittedName>
</protein>
<keyword evidence="1" id="KW-1133">Transmembrane helix</keyword>
<feature type="transmembrane region" description="Helical" evidence="1">
    <location>
        <begin position="70"/>
        <end position="90"/>
    </location>
</feature>
<evidence type="ECO:0000313" key="3">
    <source>
        <dbReference type="Proteomes" id="UP001597544"/>
    </source>
</evidence>